<proteinExistence type="predicted"/>
<evidence type="ECO:0000313" key="1">
    <source>
        <dbReference type="EMBL" id="VVU98839.1"/>
    </source>
</evidence>
<dbReference type="Proteomes" id="UP000356253">
    <property type="component" value="Unassembled WGS sequence"/>
</dbReference>
<dbReference type="EMBL" id="CABVMM010000001">
    <property type="protein sequence ID" value="VVU98839.1"/>
    <property type="molecule type" value="Genomic_DNA"/>
</dbReference>
<protein>
    <submittedName>
        <fullName evidence="1">Uncharacterized protein</fullName>
    </submittedName>
</protein>
<keyword evidence="2" id="KW-1185">Reference proteome</keyword>
<evidence type="ECO:0000313" key="2">
    <source>
        <dbReference type="Proteomes" id="UP000356253"/>
    </source>
</evidence>
<gene>
    <name evidence="1" type="ORF">FVB9532_00086</name>
</gene>
<reference evidence="1" key="1">
    <citation type="submission" date="2019-09" db="EMBL/GenBank/DDBJ databases">
        <authorList>
            <person name="Rodrigo-Torres L."/>
            <person name="Arahal R. D."/>
            <person name="Lucena T."/>
        </authorList>
    </citation>
    <scope>NUCLEOTIDE SEQUENCE</scope>
    <source>
        <strain evidence="1">ISS653</strain>
    </source>
</reference>
<sequence length="800" mass="92392">MKFINPIIFSFLIGINVCAQHTIDGKVTHANGEALAYVNVVLYQQADSSFVEGTISEEDGHFHFENIEKGKYFIEASYVGYLNSKLSFLLEEDKNLPALVLKEGEEYLDEVNIRIKNPEIRKESDRIIFDIENTSLSSGDTWEALKKTPGVINIQNDLKVRNTSATIYINDRKVDITKDELQQLLQSYSAENVKQIEVLRNPPAKYDAGDGPIINIVTTKILVPGYKGSLHGSYTQAIYAKYNLGTSHYYKKGNLNIFGNYSFSPSKSIKQDQSYINYINEDNEVFQSWRTDFDRTTKEENHNANLMVDYELNEENTLSFRATSLYTPNKTYDNQGITNIYNQAFELDSLFTTKSHLNNDLLNVAYDLSYQHTFNSSTNLSANFHSTYYNEEKDQIIFTDYINAENELLNQNSFATDADQKINIYSGQLDFETKFGEFDFLSGIKYADINSSSLINFYSVESNSRLLDNAYLSDRYQYDESVYAGYSSISKNWKKFKTKLGLRVEHTDREGYSITLKEFNQRSYTRFFPSLYVSYEASEEHNFSFDYGRKINRPKYGSLNPFFYFITEKSFRFGNPTLRASISNEFNLNYTFKSKYSFDFYYRDNGENVNQLAFQNNTNLFLSFVQVNVLRSKSYGIDFLHGRSIKNWWYAQAYLSAYHEEETFVALESNNAEVTNDVNGLYASIYNSLTFSKDGTFTGDITLFYMSSFISGSYQVGGRSNLSFGLTKKIWKNRAEVSLHVADIFNDFAPQFNSTYLNQDNGYYALPENRYVRIGFKYNFGNFGLKDNSRSINAEERDRL</sequence>
<accession>A0AC61Y3N4</accession>
<comment type="caution">
    <text evidence="1">The sequence shown here is derived from an EMBL/GenBank/DDBJ whole genome shotgun (WGS) entry which is preliminary data.</text>
</comment>
<name>A0AC61Y3N4_9FLAO</name>
<organism evidence="1 2">
    <name type="scientific">Mesonia oceanica</name>
    <dbReference type="NCBI Taxonomy" id="2687242"/>
    <lineage>
        <taxon>Bacteria</taxon>
        <taxon>Pseudomonadati</taxon>
        <taxon>Bacteroidota</taxon>
        <taxon>Flavobacteriia</taxon>
        <taxon>Flavobacteriales</taxon>
        <taxon>Flavobacteriaceae</taxon>
        <taxon>Mesonia</taxon>
    </lineage>
</organism>